<reference evidence="4" key="1">
    <citation type="journal article" date="2019" name="Int. J. Syst. Evol. Microbiol.">
        <title>The Global Catalogue of Microorganisms (GCM) 10K type strain sequencing project: providing services to taxonomists for standard genome sequencing and annotation.</title>
        <authorList>
            <consortium name="The Broad Institute Genomics Platform"/>
            <consortium name="The Broad Institute Genome Sequencing Center for Infectious Disease"/>
            <person name="Wu L."/>
            <person name="Ma J."/>
        </authorList>
    </citation>
    <scope>NUCLEOTIDE SEQUENCE [LARGE SCALE GENOMIC DNA]</scope>
    <source>
        <strain evidence="4">JCM 15443</strain>
    </source>
</reference>
<sequence length="202" mass="21600">MQKTGLYALLAIVIFAVIFAFLPGADRSGPRTGATLQGVELRLYPARDADAVWSFAARNVTSDPVSNETQLTGLSNGQRIIKERNAAGQLTGRSVLDATLEAPDLTIDGQDDMTTGQARITLVSQCADIDLSGTPQQPVKIEQGYGFSAPVAEIQSPNLSGHAEKLRMSFGFVIEDSDNDHSSISFDPDATETCRDGQRVAL</sequence>
<accession>A0ABQ2GIH5</accession>
<dbReference type="Proteomes" id="UP000661918">
    <property type="component" value="Unassembled WGS sequence"/>
</dbReference>
<keyword evidence="4" id="KW-1185">Reference proteome</keyword>
<feature type="transmembrane region" description="Helical" evidence="2">
    <location>
        <begin position="6"/>
        <end position="25"/>
    </location>
</feature>
<proteinExistence type="predicted"/>
<dbReference type="RefSeq" id="WP_188900527.1">
    <property type="nucleotide sequence ID" value="NZ_BMOM01000001.1"/>
</dbReference>
<evidence type="ECO:0000256" key="1">
    <source>
        <dbReference type="SAM" id="MobiDB-lite"/>
    </source>
</evidence>
<keyword evidence="2" id="KW-1133">Transmembrane helix</keyword>
<comment type="caution">
    <text evidence="3">The sequence shown here is derived from an EMBL/GenBank/DDBJ whole genome shotgun (WGS) entry which is preliminary data.</text>
</comment>
<keyword evidence="2" id="KW-0812">Transmembrane</keyword>
<evidence type="ECO:0000313" key="4">
    <source>
        <dbReference type="Proteomes" id="UP000661918"/>
    </source>
</evidence>
<organism evidence="3 4">
    <name type="scientific">Deinococcus aerophilus</name>
    <dbReference type="NCBI Taxonomy" id="522488"/>
    <lineage>
        <taxon>Bacteria</taxon>
        <taxon>Thermotogati</taxon>
        <taxon>Deinococcota</taxon>
        <taxon>Deinococci</taxon>
        <taxon>Deinococcales</taxon>
        <taxon>Deinococcaceae</taxon>
        <taxon>Deinococcus</taxon>
    </lineage>
</organism>
<keyword evidence="2" id="KW-0472">Membrane</keyword>
<name>A0ABQ2GIH5_9DEIO</name>
<dbReference type="EMBL" id="BMOM01000001">
    <property type="protein sequence ID" value="GGL97856.1"/>
    <property type="molecule type" value="Genomic_DNA"/>
</dbReference>
<gene>
    <name evidence="3" type="ORF">GCM10010841_02770</name>
</gene>
<evidence type="ECO:0000313" key="3">
    <source>
        <dbReference type="EMBL" id="GGL97856.1"/>
    </source>
</evidence>
<evidence type="ECO:0000256" key="2">
    <source>
        <dbReference type="SAM" id="Phobius"/>
    </source>
</evidence>
<protein>
    <submittedName>
        <fullName evidence="3">Uncharacterized protein</fullName>
    </submittedName>
</protein>
<feature type="region of interest" description="Disordered" evidence="1">
    <location>
        <begin position="183"/>
        <end position="202"/>
    </location>
</feature>
<feature type="compositionally biased region" description="Basic and acidic residues" evidence="1">
    <location>
        <begin position="192"/>
        <end position="202"/>
    </location>
</feature>